<sequence>RVIKHDYFSEHNRARLDLLAHIIVLQVIPRQVDRLQQLQDGIIVASWNDNIKTEWYQLNKKIINFNSQRITNTEH</sequence>
<organism evidence="1 2">
    <name type="scientific">Gigaspora rosea</name>
    <dbReference type="NCBI Taxonomy" id="44941"/>
    <lineage>
        <taxon>Eukaryota</taxon>
        <taxon>Fungi</taxon>
        <taxon>Fungi incertae sedis</taxon>
        <taxon>Mucoromycota</taxon>
        <taxon>Glomeromycotina</taxon>
        <taxon>Glomeromycetes</taxon>
        <taxon>Diversisporales</taxon>
        <taxon>Gigasporaceae</taxon>
        <taxon>Gigaspora</taxon>
    </lineage>
</organism>
<name>A0A397U7Y4_9GLOM</name>
<protein>
    <submittedName>
        <fullName evidence="1">Uncharacterized protein</fullName>
    </submittedName>
</protein>
<dbReference type="AlphaFoldDB" id="A0A397U7Y4"/>
<reference evidence="1 2" key="1">
    <citation type="submission" date="2018-06" db="EMBL/GenBank/DDBJ databases">
        <title>Comparative genomics reveals the genomic features of Rhizophagus irregularis, R. cerebriforme, R. diaphanum and Gigaspora rosea, and their symbiotic lifestyle signature.</title>
        <authorList>
            <person name="Morin E."/>
            <person name="San Clemente H."/>
            <person name="Chen E.C.H."/>
            <person name="De La Providencia I."/>
            <person name="Hainaut M."/>
            <person name="Kuo A."/>
            <person name="Kohler A."/>
            <person name="Murat C."/>
            <person name="Tang N."/>
            <person name="Roy S."/>
            <person name="Loubradou J."/>
            <person name="Henrissat B."/>
            <person name="Grigoriev I.V."/>
            <person name="Corradi N."/>
            <person name="Roux C."/>
            <person name="Martin F.M."/>
        </authorList>
    </citation>
    <scope>NUCLEOTIDE SEQUENCE [LARGE SCALE GENOMIC DNA]</scope>
    <source>
        <strain evidence="1 2">DAOM 194757</strain>
    </source>
</reference>
<dbReference type="EMBL" id="QKWP01001826">
    <property type="protein sequence ID" value="RIB06382.1"/>
    <property type="molecule type" value="Genomic_DNA"/>
</dbReference>
<proteinExistence type="predicted"/>
<dbReference type="OrthoDB" id="2401469at2759"/>
<dbReference type="Proteomes" id="UP000266673">
    <property type="component" value="Unassembled WGS sequence"/>
</dbReference>
<gene>
    <name evidence="1" type="ORF">C2G38_1985775</name>
</gene>
<keyword evidence="2" id="KW-1185">Reference proteome</keyword>
<feature type="non-terminal residue" evidence="1">
    <location>
        <position position="1"/>
    </location>
</feature>
<comment type="caution">
    <text evidence="1">The sequence shown here is derived from an EMBL/GenBank/DDBJ whole genome shotgun (WGS) entry which is preliminary data.</text>
</comment>
<evidence type="ECO:0000313" key="2">
    <source>
        <dbReference type="Proteomes" id="UP000266673"/>
    </source>
</evidence>
<accession>A0A397U7Y4</accession>
<evidence type="ECO:0000313" key="1">
    <source>
        <dbReference type="EMBL" id="RIB06382.1"/>
    </source>
</evidence>